<dbReference type="Gene3D" id="1.10.40.30">
    <property type="entry name" value="Fumarase/aspartase (C-terminal domain)"/>
    <property type="match status" value="1"/>
</dbReference>
<dbReference type="InterPro" id="IPR020557">
    <property type="entry name" value="Fumarate_lyase_CS"/>
</dbReference>
<evidence type="ECO:0000256" key="2">
    <source>
        <dbReference type="ARBA" id="ARBA00012992"/>
    </source>
</evidence>
<reference evidence="9 10" key="1">
    <citation type="submission" date="2022-06" db="EMBL/GenBank/DDBJ databases">
        <title>A taxonomic note on the genus Prevotella: Description of four novel genera and emended description of the genera Hallella and Xylanibacter.</title>
        <authorList>
            <person name="Hitch T.C.A."/>
        </authorList>
    </citation>
    <scope>NUCLEOTIDE SEQUENCE [LARGE SCALE GENOMIC DNA]</scope>
    <source>
        <strain evidence="9 10">DSM 100619</strain>
    </source>
</reference>
<dbReference type="InterPro" id="IPR000362">
    <property type="entry name" value="Fumarate_lyase_fam"/>
</dbReference>
<organism evidence="9 10">
    <name type="scientific">Segatella cerevisiae</name>
    <dbReference type="NCBI Taxonomy" id="2053716"/>
    <lineage>
        <taxon>Bacteria</taxon>
        <taxon>Pseudomonadati</taxon>
        <taxon>Bacteroidota</taxon>
        <taxon>Bacteroidia</taxon>
        <taxon>Bacteroidales</taxon>
        <taxon>Prevotellaceae</taxon>
        <taxon>Segatella</taxon>
    </lineage>
</organism>
<dbReference type="Pfam" id="PF00206">
    <property type="entry name" value="Lyase_1"/>
    <property type="match status" value="1"/>
</dbReference>
<dbReference type="Proteomes" id="UP001204015">
    <property type="component" value="Unassembled WGS sequence"/>
</dbReference>
<feature type="domain" description="Fumarase C C-terminal" evidence="8">
    <location>
        <begin position="412"/>
        <end position="464"/>
    </location>
</feature>
<dbReference type="InterPro" id="IPR022761">
    <property type="entry name" value="Fumarate_lyase_N"/>
</dbReference>
<dbReference type="NCBIfam" id="TIGR00839">
    <property type="entry name" value="aspA"/>
    <property type="match status" value="1"/>
</dbReference>
<dbReference type="EC" id="4.3.1.1" evidence="2 5"/>
<dbReference type="PROSITE" id="PS00163">
    <property type="entry name" value="FUMARATE_LYASES"/>
    <property type="match status" value="1"/>
</dbReference>
<gene>
    <name evidence="9" type="primary">aspA</name>
    <name evidence="9" type="ORF">NG821_01545</name>
</gene>
<dbReference type="RefSeq" id="WP_252759904.1">
    <property type="nucleotide sequence ID" value="NZ_JAMXLY010000003.1"/>
</dbReference>
<accession>A0ABT1BTX9</accession>
<comment type="caution">
    <text evidence="9">The sequence shown here is derived from an EMBL/GenBank/DDBJ whole genome shotgun (WGS) entry which is preliminary data.</text>
</comment>
<dbReference type="SUPFAM" id="SSF48557">
    <property type="entry name" value="L-aspartase-like"/>
    <property type="match status" value="1"/>
</dbReference>
<protein>
    <recommendedName>
        <fullName evidence="3 5">Aspartate ammonia-lyase</fullName>
        <shortName evidence="6">Aspartase</shortName>
        <ecNumber evidence="2 5">4.3.1.1</ecNumber>
    </recommendedName>
</protein>
<dbReference type="CDD" id="cd01357">
    <property type="entry name" value="Aspartase"/>
    <property type="match status" value="1"/>
</dbReference>
<keyword evidence="10" id="KW-1185">Reference proteome</keyword>
<dbReference type="InterPro" id="IPR051546">
    <property type="entry name" value="Aspartate_Ammonia-Lyase"/>
</dbReference>
<dbReference type="InterPro" id="IPR018951">
    <property type="entry name" value="Fumarase_C_C"/>
</dbReference>
<evidence type="ECO:0000256" key="1">
    <source>
        <dbReference type="ARBA" id="ARBA00005596"/>
    </source>
</evidence>
<dbReference type="GO" id="GO:0008797">
    <property type="term" value="F:aspartate ammonia-lyase activity"/>
    <property type="evidence" value="ECO:0007669"/>
    <property type="project" value="UniProtKB-EC"/>
</dbReference>
<evidence type="ECO:0000256" key="6">
    <source>
        <dbReference type="RuleBase" id="RU362017"/>
    </source>
</evidence>
<dbReference type="InterPro" id="IPR008948">
    <property type="entry name" value="L-Aspartase-like"/>
</dbReference>
<sequence>MSEEKKFRIESDLLGELKIPADAYYGVQTQRALNNYHISRKKMRDYPDYVIAIAYVKLAAVKTNISLGVVKGKVGAAIEAACREIIDGKLHDQFPIDMMQGGAGTSVNMNANEVIANRALEILGHQKGEYQYCDPHDQVNCGQSTNDVYPTTIRYALIRMNKNLIGSLTKLIGAFKAKGKEFSDVLKMGRTQLQDAVPMTVGQEFNAYGDNLEEEVLNLDRNVKLLHEINMGGTAIGTGLNAVPGFAKLCAENLTALTGETFISSPDLVEATPDTGAYVSMSGSLKRLAIKLSKICNDLRLMASGPRCGLNEINLPPMAPGSSIMPGKVNPVIPEVTNQTCFKVIGNDTTVNFAAEAGQLELNVMEPVIAESLFESLWWLHNAIDTLIEKCINGITVNKDHCYNMVKNSIGIVTALNPYIGYDNSTAVAKEALQTNRSVYDIVLEKGLMKQEELDAALDPKNMLKSHRFNKN</sequence>
<evidence type="ECO:0000256" key="4">
    <source>
        <dbReference type="ARBA" id="ARBA00023239"/>
    </source>
</evidence>
<dbReference type="EMBL" id="JAMXLY010000003">
    <property type="protein sequence ID" value="MCO6024540.1"/>
    <property type="molecule type" value="Genomic_DNA"/>
</dbReference>
<proteinExistence type="inferred from homology"/>
<dbReference type="Gene3D" id="1.20.200.10">
    <property type="entry name" value="Fumarase/aspartase (Central domain)"/>
    <property type="match status" value="1"/>
</dbReference>
<evidence type="ECO:0000259" key="8">
    <source>
        <dbReference type="Pfam" id="PF10415"/>
    </source>
</evidence>
<evidence type="ECO:0000313" key="9">
    <source>
        <dbReference type="EMBL" id="MCO6024540.1"/>
    </source>
</evidence>
<dbReference type="Gene3D" id="1.10.275.10">
    <property type="entry name" value="Fumarase/aspartase (N-terminal domain)"/>
    <property type="match status" value="1"/>
</dbReference>
<keyword evidence="4 6" id="KW-0456">Lyase</keyword>
<dbReference type="PRINTS" id="PR00145">
    <property type="entry name" value="ARGSUCLYASE"/>
</dbReference>
<dbReference type="NCBIfam" id="NF008909">
    <property type="entry name" value="PRK12273.1"/>
    <property type="match status" value="1"/>
</dbReference>
<dbReference type="InterPro" id="IPR024083">
    <property type="entry name" value="Fumarase/histidase_N"/>
</dbReference>
<dbReference type="PANTHER" id="PTHR42696:SF2">
    <property type="entry name" value="ASPARTATE AMMONIA-LYASE"/>
    <property type="match status" value="1"/>
</dbReference>
<evidence type="ECO:0000313" key="10">
    <source>
        <dbReference type="Proteomes" id="UP001204015"/>
    </source>
</evidence>
<name>A0ABT1BTX9_9BACT</name>
<comment type="similarity">
    <text evidence="1 6">Belongs to the class-II fumarase/aspartase family. Aspartase subfamily.</text>
</comment>
<evidence type="ECO:0000256" key="3">
    <source>
        <dbReference type="ARBA" id="ARBA00016146"/>
    </source>
</evidence>
<dbReference type="Pfam" id="PF10415">
    <property type="entry name" value="FumaraseC_C"/>
    <property type="match status" value="1"/>
</dbReference>
<dbReference type="PANTHER" id="PTHR42696">
    <property type="entry name" value="ASPARTATE AMMONIA-LYASE"/>
    <property type="match status" value="1"/>
</dbReference>
<evidence type="ECO:0000256" key="5">
    <source>
        <dbReference type="NCBIfam" id="TIGR00839"/>
    </source>
</evidence>
<feature type="domain" description="Fumarate lyase N-terminal" evidence="7">
    <location>
        <begin position="15"/>
        <end position="346"/>
    </location>
</feature>
<comment type="catalytic activity">
    <reaction evidence="6">
        <text>L-aspartate = fumarate + NH4(+)</text>
        <dbReference type="Rhea" id="RHEA:16601"/>
        <dbReference type="ChEBI" id="CHEBI:28938"/>
        <dbReference type="ChEBI" id="CHEBI:29806"/>
        <dbReference type="ChEBI" id="CHEBI:29991"/>
        <dbReference type="EC" id="4.3.1.1"/>
    </reaction>
</comment>
<dbReference type="InterPro" id="IPR004708">
    <property type="entry name" value="ApsA"/>
</dbReference>
<dbReference type="PRINTS" id="PR00149">
    <property type="entry name" value="FUMRATELYASE"/>
</dbReference>
<evidence type="ECO:0000259" key="7">
    <source>
        <dbReference type="Pfam" id="PF00206"/>
    </source>
</evidence>